<organism evidence="1 2">
    <name type="scientific">Rhamnusium bicolor</name>
    <dbReference type="NCBI Taxonomy" id="1586634"/>
    <lineage>
        <taxon>Eukaryota</taxon>
        <taxon>Metazoa</taxon>
        <taxon>Ecdysozoa</taxon>
        <taxon>Arthropoda</taxon>
        <taxon>Hexapoda</taxon>
        <taxon>Insecta</taxon>
        <taxon>Pterygota</taxon>
        <taxon>Neoptera</taxon>
        <taxon>Endopterygota</taxon>
        <taxon>Coleoptera</taxon>
        <taxon>Polyphaga</taxon>
        <taxon>Cucujiformia</taxon>
        <taxon>Chrysomeloidea</taxon>
        <taxon>Cerambycidae</taxon>
        <taxon>Lepturinae</taxon>
        <taxon>Rhagiini</taxon>
        <taxon>Rhamnusium</taxon>
    </lineage>
</organism>
<dbReference type="Pfam" id="PF03392">
    <property type="entry name" value="OS-D"/>
    <property type="match status" value="1"/>
</dbReference>
<dbReference type="Gene3D" id="1.10.2080.10">
    <property type="entry name" value="Insect odorant-binding protein A10/Ejaculatory bulb-specific protein 3"/>
    <property type="match status" value="1"/>
</dbReference>
<keyword evidence="2" id="KW-1185">Reference proteome</keyword>
<dbReference type="SUPFAM" id="SSF100910">
    <property type="entry name" value="Chemosensory protein Csp2"/>
    <property type="match status" value="1"/>
</dbReference>
<gene>
    <name evidence="1" type="ORF">NQ314_018571</name>
</gene>
<dbReference type="InterPro" id="IPR005055">
    <property type="entry name" value="A10/PebIII"/>
</dbReference>
<dbReference type="Proteomes" id="UP001162156">
    <property type="component" value="Unassembled WGS sequence"/>
</dbReference>
<dbReference type="InterPro" id="IPR036682">
    <property type="entry name" value="OS_D_A10/PebIII_sf"/>
</dbReference>
<evidence type="ECO:0000313" key="2">
    <source>
        <dbReference type="Proteomes" id="UP001162156"/>
    </source>
</evidence>
<reference evidence="1" key="1">
    <citation type="journal article" date="2023" name="Insect Mol. Biol.">
        <title>Genome sequencing provides insights into the evolution of gene families encoding plant cell wall-degrading enzymes in longhorned beetles.</title>
        <authorList>
            <person name="Shin N.R."/>
            <person name="Okamura Y."/>
            <person name="Kirsch R."/>
            <person name="Pauchet Y."/>
        </authorList>
    </citation>
    <scope>NUCLEOTIDE SEQUENCE</scope>
    <source>
        <strain evidence="1">RBIC_L_NR</strain>
    </source>
</reference>
<dbReference type="AlphaFoldDB" id="A0AAV8WRM5"/>
<name>A0AAV8WRM5_9CUCU</name>
<accession>A0AAV8WRM5</accession>
<comment type="caution">
    <text evidence="1">The sequence shown here is derived from an EMBL/GenBank/DDBJ whole genome shotgun (WGS) entry which is preliminary data.</text>
</comment>
<protein>
    <submittedName>
        <fullName evidence="1">Uncharacterized protein</fullName>
    </submittedName>
</protein>
<proteinExistence type="predicted"/>
<sequence>MEHIPEALENECAKCSEKHQNVVRKMVKHLVENKKDWWKELVDKYDPDGVYRKKYEELRKKENINF</sequence>
<dbReference type="PANTHER" id="PTHR11257">
    <property type="entry name" value="CHEMOSENSORY PROTEIN-RELATED"/>
    <property type="match status" value="1"/>
</dbReference>
<dbReference type="PANTHER" id="PTHR11257:SF12">
    <property type="entry name" value="EJACULATORY BULB-SPECIFIC PROTEIN 3-RELATED"/>
    <property type="match status" value="1"/>
</dbReference>
<dbReference type="EMBL" id="JANEYF010005247">
    <property type="protein sequence ID" value="KAJ8928805.1"/>
    <property type="molecule type" value="Genomic_DNA"/>
</dbReference>
<evidence type="ECO:0000313" key="1">
    <source>
        <dbReference type="EMBL" id="KAJ8928805.1"/>
    </source>
</evidence>